<dbReference type="InterPro" id="IPR017961">
    <property type="entry name" value="DNA_pol_Y-fam_little_finger"/>
</dbReference>
<name>A0A2W4XDV8_9CYAN</name>
<feature type="domain" description="UmuC" evidence="17">
    <location>
        <begin position="4"/>
        <end position="185"/>
    </location>
</feature>
<dbReference type="CDD" id="cd03586">
    <property type="entry name" value="PolY_Pol_IV_kappa"/>
    <property type="match status" value="1"/>
</dbReference>
<dbReference type="PANTHER" id="PTHR11076:SF33">
    <property type="entry name" value="DNA POLYMERASE KAPPA"/>
    <property type="match status" value="1"/>
</dbReference>
<keyword evidence="13 16" id="KW-0238">DNA-binding</keyword>
<reference evidence="18 19" key="2">
    <citation type="submission" date="2018-06" db="EMBL/GenBank/DDBJ databases">
        <title>Metagenomic assembly of (sub)arctic Cyanobacteria and their associated microbiome from non-axenic cultures.</title>
        <authorList>
            <person name="Baurain D."/>
        </authorList>
    </citation>
    <scope>NUCLEOTIDE SEQUENCE [LARGE SCALE GENOMIC DNA]</scope>
    <source>
        <strain evidence="18">ULC027bin1</strain>
    </source>
</reference>
<keyword evidence="4 16" id="KW-0515">Mutator protein</keyword>
<dbReference type="PROSITE" id="PS50173">
    <property type="entry name" value="UMUC"/>
    <property type="match status" value="1"/>
</dbReference>
<dbReference type="Proteomes" id="UP000249794">
    <property type="component" value="Unassembled WGS sequence"/>
</dbReference>
<dbReference type="Gene3D" id="3.40.1170.60">
    <property type="match status" value="1"/>
</dbReference>
<dbReference type="EC" id="2.7.7.7" evidence="16"/>
<dbReference type="GO" id="GO:0003684">
    <property type="term" value="F:damaged DNA binding"/>
    <property type="evidence" value="ECO:0007669"/>
    <property type="project" value="InterPro"/>
</dbReference>
<dbReference type="GO" id="GO:0009432">
    <property type="term" value="P:SOS response"/>
    <property type="evidence" value="ECO:0007669"/>
    <property type="project" value="TreeGrafter"/>
</dbReference>
<dbReference type="HAMAP" id="MF_01113">
    <property type="entry name" value="DNApol_IV"/>
    <property type="match status" value="1"/>
</dbReference>
<feature type="binding site" evidence="16">
    <location>
        <position position="8"/>
    </location>
    <ligand>
        <name>Mg(2+)</name>
        <dbReference type="ChEBI" id="CHEBI:18420"/>
    </ligand>
</feature>
<dbReference type="PANTHER" id="PTHR11076">
    <property type="entry name" value="DNA REPAIR POLYMERASE UMUC / TRANSFERASE FAMILY MEMBER"/>
    <property type="match status" value="1"/>
</dbReference>
<comment type="subcellular location">
    <subcellularLocation>
        <location evidence="1 16">Cytoplasm</location>
    </subcellularLocation>
</comment>
<comment type="similarity">
    <text evidence="2 16">Belongs to the DNA polymerase type-Y family.</text>
</comment>
<reference evidence="19" key="1">
    <citation type="submission" date="2018-04" db="EMBL/GenBank/DDBJ databases">
        <authorList>
            <person name="Cornet L."/>
        </authorList>
    </citation>
    <scope>NUCLEOTIDE SEQUENCE [LARGE SCALE GENOMIC DNA]</scope>
</reference>
<evidence type="ECO:0000256" key="16">
    <source>
        <dbReference type="HAMAP-Rule" id="MF_01113"/>
    </source>
</evidence>
<keyword evidence="14 16" id="KW-0234">DNA repair</keyword>
<keyword evidence="8 16" id="KW-0235">DNA replication</keyword>
<dbReference type="InterPro" id="IPR043128">
    <property type="entry name" value="Rev_trsase/Diguanyl_cyclase"/>
</dbReference>
<dbReference type="InterPro" id="IPR022880">
    <property type="entry name" value="DNApol_IV"/>
</dbReference>
<evidence type="ECO:0000256" key="3">
    <source>
        <dbReference type="ARBA" id="ARBA00011245"/>
    </source>
</evidence>
<dbReference type="FunFam" id="3.40.1170.60:FF:000001">
    <property type="entry name" value="DNA polymerase IV"/>
    <property type="match status" value="1"/>
</dbReference>
<evidence type="ECO:0000256" key="11">
    <source>
        <dbReference type="ARBA" id="ARBA00022842"/>
    </source>
</evidence>
<dbReference type="GO" id="GO:0006261">
    <property type="term" value="P:DNA-templated DNA replication"/>
    <property type="evidence" value="ECO:0007669"/>
    <property type="project" value="UniProtKB-UniRule"/>
</dbReference>
<evidence type="ECO:0000313" key="18">
    <source>
        <dbReference type="EMBL" id="PZO54097.1"/>
    </source>
</evidence>
<gene>
    <name evidence="16" type="primary">dinB</name>
    <name evidence="18" type="ORF">DCF15_12160</name>
</gene>
<keyword evidence="5 16" id="KW-0963">Cytoplasm</keyword>
<evidence type="ECO:0000256" key="13">
    <source>
        <dbReference type="ARBA" id="ARBA00023125"/>
    </source>
</evidence>
<evidence type="ECO:0000256" key="12">
    <source>
        <dbReference type="ARBA" id="ARBA00022932"/>
    </source>
</evidence>
<evidence type="ECO:0000256" key="5">
    <source>
        <dbReference type="ARBA" id="ARBA00022490"/>
    </source>
</evidence>
<dbReference type="GO" id="GO:0000287">
    <property type="term" value="F:magnesium ion binding"/>
    <property type="evidence" value="ECO:0007669"/>
    <property type="project" value="UniProtKB-UniRule"/>
</dbReference>
<keyword evidence="10 16" id="KW-0227">DNA damage</keyword>
<evidence type="ECO:0000256" key="15">
    <source>
        <dbReference type="ARBA" id="ARBA00049244"/>
    </source>
</evidence>
<comment type="caution">
    <text evidence="18">The sequence shown here is derived from an EMBL/GenBank/DDBJ whole genome shotgun (WGS) entry which is preliminary data.</text>
</comment>
<dbReference type="InterPro" id="IPR050116">
    <property type="entry name" value="DNA_polymerase-Y"/>
</dbReference>
<evidence type="ECO:0000256" key="9">
    <source>
        <dbReference type="ARBA" id="ARBA00022723"/>
    </source>
</evidence>
<evidence type="ECO:0000259" key="17">
    <source>
        <dbReference type="PROSITE" id="PS50173"/>
    </source>
</evidence>
<dbReference type="Pfam" id="PF00817">
    <property type="entry name" value="IMS"/>
    <property type="match status" value="1"/>
</dbReference>
<dbReference type="GO" id="GO:0003887">
    <property type="term" value="F:DNA-directed DNA polymerase activity"/>
    <property type="evidence" value="ECO:0007669"/>
    <property type="project" value="UniProtKB-UniRule"/>
</dbReference>
<dbReference type="Gene3D" id="3.30.70.270">
    <property type="match status" value="1"/>
</dbReference>
<sequence>MRKIIHVDMDAFYASVEQRDDPSLRGQPVAVGGPPEQRGVVMTASYEARQFGIHSAMPSRSALMRCPQLVFVPPRFDAYKAASAEIRKIFFDYTDLVEPLSLDEAYLDVTVDKLGIGSAMAIAQQIKHRIQANLHLTASAGVSINKFLAKIASDLEKPDGLSLIAPAQAEAFLEQLPIAAFHGVGPATAAKMKAQGIENGADLKQWDRARLIATFGKAGDYYYWVVRAEDNRPVNPHRLRKSIGAERSFSEDLREPDEMAAALVKIAQEVHQRLTENKRYGYTLTLKIKYGNYETITRSRTRDSLIREPAEILQLSRDLLSAHLDLNRSVRLLGITISNLAHPQSFQQLALDLSASDRCERE</sequence>
<evidence type="ECO:0000256" key="6">
    <source>
        <dbReference type="ARBA" id="ARBA00022679"/>
    </source>
</evidence>
<comment type="catalytic activity">
    <reaction evidence="15 16">
        <text>DNA(n) + a 2'-deoxyribonucleoside 5'-triphosphate = DNA(n+1) + diphosphate</text>
        <dbReference type="Rhea" id="RHEA:22508"/>
        <dbReference type="Rhea" id="RHEA-COMP:17339"/>
        <dbReference type="Rhea" id="RHEA-COMP:17340"/>
        <dbReference type="ChEBI" id="CHEBI:33019"/>
        <dbReference type="ChEBI" id="CHEBI:61560"/>
        <dbReference type="ChEBI" id="CHEBI:173112"/>
        <dbReference type="EC" id="2.7.7.7"/>
    </reaction>
</comment>
<accession>A0A2W4XDV8</accession>
<keyword evidence="6 16" id="KW-0808">Transferase</keyword>
<dbReference type="AlphaFoldDB" id="A0A2W4XDV8"/>
<dbReference type="Pfam" id="PF11799">
    <property type="entry name" value="IMS_C"/>
    <property type="match status" value="1"/>
</dbReference>
<keyword evidence="9 16" id="KW-0479">Metal-binding</keyword>
<dbReference type="FunFam" id="1.10.150.20:FF:000019">
    <property type="entry name" value="DNA polymerase IV"/>
    <property type="match status" value="1"/>
</dbReference>
<keyword evidence="12 16" id="KW-0239">DNA-directed DNA polymerase</keyword>
<dbReference type="Gene3D" id="1.10.150.20">
    <property type="entry name" value="5' to 3' exonuclease, C-terminal subdomain"/>
    <property type="match status" value="1"/>
</dbReference>
<dbReference type="InterPro" id="IPR036775">
    <property type="entry name" value="DNA_pol_Y-fam_lit_finger_sf"/>
</dbReference>
<dbReference type="NCBIfam" id="NF002677">
    <property type="entry name" value="PRK02406.1"/>
    <property type="match status" value="1"/>
</dbReference>
<evidence type="ECO:0000256" key="4">
    <source>
        <dbReference type="ARBA" id="ARBA00022457"/>
    </source>
</evidence>
<proteinExistence type="inferred from homology"/>
<dbReference type="GO" id="GO:0006281">
    <property type="term" value="P:DNA repair"/>
    <property type="evidence" value="ECO:0007669"/>
    <property type="project" value="UniProtKB-UniRule"/>
</dbReference>
<evidence type="ECO:0000256" key="10">
    <source>
        <dbReference type="ARBA" id="ARBA00022763"/>
    </source>
</evidence>
<dbReference type="InterPro" id="IPR001126">
    <property type="entry name" value="UmuC"/>
</dbReference>
<comment type="function">
    <text evidence="16">Poorly processive, error-prone DNA polymerase involved in untargeted mutagenesis. Copies undamaged DNA at stalled replication forks, which arise in vivo from mismatched or misaligned primer ends. These misaligned primers can be extended by PolIV. Exhibits no 3'-5' exonuclease (proofreading) activity. May be involved in translesional synthesis, in conjunction with the beta clamp from PolIII.</text>
</comment>
<evidence type="ECO:0000256" key="14">
    <source>
        <dbReference type="ARBA" id="ARBA00023204"/>
    </source>
</evidence>
<comment type="cofactor">
    <cofactor evidence="16">
        <name>Mg(2+)</name>
        <dbReference type="ChEBI" id="CHEBI:18420"/>
    </cofactor>
    <text evidence="16">Binds 2 magnesium ions per subunit.</text>
</comment>
<organism evidence="18 19">
    <name type="scientific">Phormidesmis priestleyi</name>
    <dbReference type="NCBI Taxonomy" id="268141"/>
    <lineage>
        <taxon>Bacteria</taxon>
        <taxon>Bacillati</taxon>
        <taxon>Cyanobacteriota</taxon>
        <taxon>Cyanophyceae</taxon>
        <taxon>Leptolyngbyales</taxon>
        <taxon>Leptolyngbyaceae</taxon>
        <taxon>Phormidesmis</taxon>
    </lineage>
</organism>
<feature type="active site" evidence="16">
    <location>
        <position position="104"/>
    </location>
</feature>
<keyword evidence="7 16" id="KW-0548">Nucleotidyltransferase</keyword>
<dbReference type="InterPro" id="IPR043502">
    <property type="entry name" value="DNA/RNA_pol_sf"/>
</dbReference>
<dbReference type="GO" id="GO:0005829">
    <property type="term" value="C:cytosol"/>
    <property type="evidence" value="ECO:0007669"/>
    <property type="project" value="TreeGrafter"/>
</dbReference>
<evidence type="ECO:0000256" key="7">
    <source>
        <dbReference type="ARBA" id="ARBA00022695"/>
    </source>
</evidence>
<keyword evidence="11 16" id="KW-0460">Magnesium</keyword>
<dbReference type="EMBL" id="QBMP01000121">
    <property type="protein sequence ID" value="PZO54097.1"/>
    <property type="molecule type" value="Genomic_DNA"/>
</dbReference>
<evidence type="ECO:0000256" key="1">
    <source>
        <dbReference type="ARBA" id="ARBA00004496"/>
    </source>
</evidence>
<dbReference type="SUPFAM" id="SSF100879">
    <property type="entry name" value="Lesion bypass DNA polymerase (Y-family), little finger domain"/>
    <property type="match status" value="1"/>
</dbReference>
<evidence type="ECO:0000256" key="8">
    <source>
        <dbReference type="ARBA" id="ARBA00022705"/>
    </source>
</evidence>
<protein>
    <recommendedName>
        <fullName evidence="16">DNA polymerase IV</fullName>
        <shortName evidence="16">Pol IV</shortName>
        <ecNumber evidence="16">2.7.7.7</ecNumber>
    </recommendedName>
</protein>
<evidence type="ECO:0000313" key="19">
    <source>
        <dbReference type="Proteomes" id="UP000249794"/>
    </source>
</evidence>
<dbReference type="FunFam" id="3.30.1490.100:FF:000004">
    <property type="entry name" value="DNA polymerase IV"/>
    <property type="match status" value="1"/>
</dbReference>
<dbReference type="Gene3D" id="3.30.1490.100">
    <property type="entry name" value="DNA polymerase, Y-family, little finger domain"/>
    <property type="match status" value="1"/>
</dbReference>
<dbReference type="SUPFAM" id="SSF56672">
    <property type="entry name" value="DNA/RNA polymerases"/>
    <property type="match status" value="1"/>
</dbReference>
<dbReference type="GO" id="GO:0042276">
    <property type="term" value="P:error-prone translesion synthesis"/>
    <property type="evidence" value="ECO:0007669"/>
    <property type="project" value="TreeGrafter"/>
</dbReference>
<comment type="subunit">
    <text evidence="3 16">Monomer.</text>
</comment>
<evidence type="ECO:0000256" key="2">
    <source>
        <dbReference type="ARBA" id="ARBA00010945"/>
    </source>
</evidence>
<feature type="site" description="Substrate discrimination" evidence="16">
    <location>
        <position position="13"/>
    </location>
</feature>
<feature type="binding site" evidence="16">
    <location>
        <position position="103"/>
    </location>
    <ligand>
        <name>Mg(2+)</name>
        <dbReference type="ChEBI" id="CHEBI:18420"/>
    </ligand>
</feature>